<dbReference type="Gene3D" id="3.40.50.720">
    <property type="entry name" value="NAD(P)-binding Rossmann-like Domain"/>
    <property type="match status" value="1"/>
</dbReference>
<dbReference type="CDD" id="cd05233">
    <property type="entry name" value="SDR_c"/>
    <property type="match status" value="1"/>
</dbReference>
<dbReference type="SUPFAM" id="SSF51735">
    <property type="entry name" value="NAD(P)-binding Rossmann-fold domains"/>
    <property type="match status" value="1"/>
</dbReference>
<proteinExistence type="inferred from homology"/>
<dbReference type="InterPro" id="IPR057326">
    <property type="entry name" value="KR_dom"/>
</dbReference>
<dbReference type="STRING" id="1267768.BV394_04295"/>
<dbReference type="InterPro" id="IPR036291">
    <property type="entry name" value="NAD(P)-bd_dom_sf"/>
</dbReference>
<protein>
    <recommendedName>
        <fullName evidence="2">Ketoreductase domain-containing protein</fullName>
    </recommendedName>
</protein>
<dbReference type="GO" id="GO:0016616">
    <property type="term" value="F:oxidoreductase activity, acting on the CH-OH group of donors, NAD or NADP as acceptor"/>
    <property type="evidence" value="ECO:0007669"/>
    <property type="project" value="UniProtKB-ARBA"/>
</dbReference>
<evidence type="ECO:0000313" key="4">
    <source>
        <dbReference type="Proteomes" id="UP000187266"/>
    </source>
</evidence>
<evidence type="ECO:0000256" key="1">
    <source>
        <dbReference type="ARBA" id="ARBA00006484"/>
    </source>
</evidence>
<dbReference type="FunFam" id="3.40.50.720:FF:000084">
    <property type="entry name" value="Short-chain dehydrogenase reductase"/>
    <property type="match status" value="1"/>
</dbReference>
<dbReference type="PRINTS" id="PR00080">
    <property type="entry name" value="SDRFAMILY"/>
</dbReference>
<dbReference type="PRINTS" id="PR00081">
    <property type="entry name" value="GDHRDH"/>
</dbReference>
<dbReference type="PANTHER" id="PTHR42760">
    <property type="entry name" value="SHORT-CHAIN DEHYDROGENASES/REDUCTASES FAMILY MEMBER"/>
    <property type="match status" value="1"/>
</dbReference>
<reference evidence="3 4" key="1">
    <citation type="submission" date="2017-01" db="EMBL/GenBank/DDBJ databases">
        <title>Genomic analysis of Xuhuaishuia manganoxidans DY6-4.</title>
        <authorList>
            <person name="Wang X."/>
        </authorList>
    </citation>
    <scope>NUCLEOTIDE SEQUENCE [LARGE SCALE GENOMIC DNA]</scope>
    <source>
        <strain evidence="3 4">DY6-4</strain>
    </source>
</reference>
<name>A0A1U7DLS2_9RHOB</name>
<dbReference type="SMART" id="SM00822">
    <property type="entry name" value="PKS_KR"/>
    <property type="match status" value="1"/>
</dbReference>
<keyword evidence="4" id="KW-1185">Reference proteome</keyword>
<comment type="similarity">
    <text evidence="1">Belongs to the short-chain dehydrogenases/reductases (SDR) family.</text>
</comment>
<organism evidence="3 4">
    <name type="scientific">Brevirhabdus pacifica</name>
    <dbReference type="NCBI Taxonomy" id="1267768"/>
    <lineage>
        <taxon>Bacteria</taxon>
        <taxon>Pseudomonadati</taxon>
        <taxon>Pseudomonadota</taxon>
        <taxon>Alphaproteobacteria</taxon>
        <taxon>Rhodobacterales</taxon>
        <taxon>Paracoccaceae</taxon>
        <taxon>Brevirhabdus</taxon>
    </lineage>
</organism>
<gene>
    <name evidence="3" type="ORF">BV394_04295</name>
</gene>
<dbReference type="AlphaFoldDB" id="A0A1U7DLS2"/>
<evidence type="ECO:0000313" key="3">
    <source>
        <dbReference type="EMBL" id="APX90956.1"/>
    </source>
</evidence>
<accession>A0A1U7DLS2</accession>
<dbReference type="InterPro" id="IPR002347">
    <property type="entry name" value="SDR_fam"/>
</dbReference>
<sequence>MRGRVILVAGAAGGLGRALAEELHRRGVRLGLMDLPGPALDDLTAALPGARAAPADITDAGALAAAYDTLGAALGPPDGALNAAGVLKTGPGLEMSPGTLRQTFEVNVTGAFAFSQAVARRMIDAKRQGAILHLSSVSSMVANPGYAAYSPSKAALSQMVRVLGREWAAEGLRVNAIGPSLVRTQMTRDALAAPEQRTAALALIPTGRFCEPEDLVGPAVMLLSDAGRYITGQTLHVDGGRTLV</sequence>
<dbReference type="Proteomes" id="UP000187266">
    <property type="component" value="Chromosome"/>
</dbReference>
<dbReference type="EMBL" id="CP019124">
    <property type="protein sequence ID" value="APX90956.1"/>
    <property type="molecule type" value="Genomic_DNA"/>
</dbReference>
<dbReference type="Pfam" id="PF13561">
    <property type="entry name" value="adh_short_C2"/>
    <property type="match status" value="1"/>
</dbReference>
<feature type="domain" description="Ketoreductase" evidence="2">
    <location>
        <begin position="4"/>
        <end position="180"/>
    </location>
</feature>
<evidence type="ECO:0000259" key="2">
    <source>
        <dbReference type="SMART" id="SM00822"/>
    </source>
</evidence>